<dbReference type="STRING" id="1071378.G0W993"/>
<proteinExistence type="inferred from homology"/>
<comment type="subcellular location">
    <subcellularLocation>
        <location evidence="1">Mitochondrion</location>
    </subcellularLocation>
</comment>
<dbReference type="AlphaFoldDB" id="G0W993"/>
<dbReference type="Pfam" id="PF00177">
    <property type="entry name" value="Ribosomal_S7"/>
    <property type="match status" value="1"/>
</dbReference>
<evidence type="ECO:0000313" key="10">
    <source>
        <dbReference type="EMBL" id="CCD24354.1"/>
    </source>
</evidence>
<keyword evidence="4" id="KW-0496">Mitochondrion</keyword>
<dbReference type="eggNOG" id="KOG3291">
    <property type="taxonomic scope" value="Eukaryota"/>
</dbReference>
<keyword evidence="3 8" id="KW-0689">Ribosomal protein</keyword>
<accession>G0W993</accession>
<dbReference type="GO" id="GO:0005763">
    <property type="term" value="C:mitochondrial small ribosomal subunit"/>
    <property type="evidence" value="ECO:0007669"/>
    <property type="project" value="EnsemblFungi"/>
</dbReference>
<dbReference type="Proteomes" id="UP000000689">
    <property type="component" value="Chromosome 4"/>
</dbReference>
<evidence type="ECO:0000256" key="6">
    <source>
        <dbReference type="ARBA" id="ARBA00037226"/>
    </source>
</evidence>
<dbReference type="SUPFAM" id="SSF47973">
    <property type="entry name" value="Ribosomal protein S7"/>
    <property type="match status" value="1"/>
</dbReference>
<dbReference type="InterPro" id="IPR023798">
    <property type="entry name" value="Ribosomal_uS7_dom"/>
</dbReference>
<feature type="domain" description="Small ribosomal subunit protein uS7" evidence="9">
    <location>
        <begin position="141"/>
        <end position="274"/>
    </location>
</feature>
<comment type="function">
    <text evidence="6">Component of the mitochondrial ribosome (mitoribosome), a dedicated translation machinery responsible for the synthesis of mitochondrial genome-encoded proteins, including at least some of the essential transmembrane subunits of the mitochondrial respiratory chain. The mitoribosomes are attached to the mitochondrial inner membrane and translation products are cotranslationally integrated into the membrane.</text>
</comment>
<organism evidence="10 11">
    <name type="scientific">Naumovozyma dairenensis (strain ATCC 10597 / BCRC 20456 / CBS 421 / NBRC 0211 / NRRL Y-12639)</name>
    <name type="common">Saccharomyces dairenensis</name>
    <dbReference type="NCBI Taxonomy" id="1071378"/>
    <lineage>
        <taxon>Eukaryota</taxon>
        <taxon>Fungi</taxon>
        <taxon>Dikarya</taxon>
        <taxon>Ascomycota</taxon>
        <taxon>Saccharomycotina</taxon>
        <taxon>Saccharomycetes</taxon>
        <taxon>Saccharomycetales</taxon>
        <taxon>Saccharomycetaceae</taxon>
        <taxon>Naumovozyma</taxon>
    </lineage>
</organism>
<evidence type="ECO:0000256" key="7">
    <source>
        <dbReference type="ARBA" id="ARBA00039306"/>
    </source>
</evidence>
<sequence length="280" mass="31905">MLLPMLRNRGIAVSSSLIAITRPMSSYSTCPSIMNVKQIPLQHSKRFQSTTTTTTNENISPGNLNESLQSLTDEEVDQWLESINELKKQFQQTGFNPETSLAPPGQPKIDLIQESLQDQQFQPTKEQLEEYESLSGKPIPLKFDPIVKHVTNMIMRDGKRAKAERIISKALYLVHRQLKVDPIQVLKENLENLSPLMITKTFKTKVAKAAMIPVTLNERQRHRIAWKWIVEGANSRVSKDFSVRLGEELVAVYKGQSSAFDKRDQIHKTSIAHRAYIKLK</sequence>
<evidence type="ECO:0000256" key="8">
    <source>
        <dbReference type="RuleBase" id="RU003619"/>
    </source>
</evidence>
<dbReference type="FunFam" id="1.10.455.10:FF:000006">
    <property type="entry name" value="37S ribosomal protein S7, mitochondrial"/>
    <property type="match status" value="1"/>
</dbReference>
<evidence type="ECO:0000313" key="11">
    <source>
        <dbReference type="Proteomes" id="UP000000689"/>
    </source>
</evidence>
<evidence type="ECO:0000256" key="4">
    <source>
        <dbReference type="ARBA" id="ARBA00023128"/>
    </source>
</evidence>
<evidence type="ECO:0000259" key="9">
    <source>
        <dbReference type="Pfam" id="PF00177"/>
    </source>
</evidence>
<keyword evidence="5 8" id="KW-0687">Ribonucleoprotein</keyword>
<dbReference type="InterPro" id="IPR020606">
    <property type="entry name" value="Ribosomal_uS7_CS"/>
</dbReference>
<evidence type="ECO:0000256" key="1">
    <source>
        <dbReference type="ARBA" id="ARBA00004173"/>
    </source>
</evidence>
<dbReference type="InterPro" id="IPR036823">
    <property type="entry name" value="Ribosomal_uS7_dom_sf"/>
</dbReference>
<evidence type="ECO:0000256" key="2">
    <source>
        <dbReference type="ARBA" id="ARBA00007151"/>
    </source>
</evidence>
<dbReference type="GO" id="GO:0003723">
    <property type="term" value="F:RNA binding"/>
    <property type="evidence" value="ECO:0007669"/>
    <property type="project" value="InterPro"/>
</dbReference>
<dbReference type="EMBL" id="HE580270">
    <property type="protein sequence ID" value="CCD24354.1"/>
    <property type="molecule type" value="Genomic_DNA"/>
</dbReference>
<dbReference type="Gene3D" id="1.10.455.10">
    <property type="entry name" value="Ribosomal protein S7 domain"/>
    <property type="match status" value="1"/>
</dbReference>
<dbReference type="RefSeq" id="XP_003669597.1">
    <property type="nucleotide sequence ID" value="XM_003669549.1"/>
</dbReference>
<comment type="similarity">
    <text evidence="2 8">Belongs to the universal ribosomal protein uS7 family.</text>
</comment>
<dbReference type="PROSITE" id="PS00052">
    <property type="entry name" value="RIBOSOMAL_S7"/>
    <property type="match status" value="1"/>
</dbReference>
<dbReference type="CDD" id="cd14868">
    <property type="entry name" value="uS7_Mitochondria_Fungi"/>
    <property type="match status" value="1"/>
</dbReference>
<evidence type="ECO:0000256" key="3">
    <source>
        <dbReference type="ARBA" id="ARBA00022980"/>
    </source>
</evidence>
<dbReference type="HOGENOM" id="CLU_049057_2_1_1"/>
<dbReference type="GeneID" id="11494858"/>
<dbReference type="GO" id="GO:0006412">
    <property type="term" value="P:translation"/>
    <property type="evidence" value="ECO:0007669"/>
    <property type="project" value="InterPro"/>
</dbReference>
<dbReference type="GO" id="GO:0003735">
    <property type="term" value="F:structural constituent of ribosome"/>
    <property type="evidence" value="ECO:0007669"/>
    <property type="project" value="EnsemblFungi"/>
</dbReference>
<dbReference type="OrthoDB" id="9972728at2759"/>
<dbReference type="InterPro" id="IPR047988">
    <property type="entry name" value="Ribosomal_uS7m_fungi"/>
</dbReference>
<dbReference type="InterPro" id="IPR000235">
    <property type="entry name" value="Ribosomal_uS7"/>
</dbReference>
<dbReference type="OMA" id="HVTNMIM"/>
<name>G0W993_NAUDC</name>
<dbReference type="KEGG" id="ndi:NDAI_0D00400"/>
<evidence type="ECO:0000256" key="5">
    <source>
        <dbReference type="ARBA" id="ARBA00023274"/>
    </source>
</evidence>
<dbReference type="PANTHER" id="PTHR11205">
    <property type="entry name" value="RIBOSOMAL PROTEIN S7"/>
    <property type="match status" value="1"/>
</dbReference>
<protein>
    <recommendedName>
        <fullName evidence="7">Small ribosomal subunit protein uS7m</fullName>
    </recommendedName>
</protein>
<keyword evidence="11" id="KW-1185">Reference proteome</keyword>
<gene>
    <name evidence="10" type="primary">NDAI0D00400</name>
    <name evidence="10" type="ordered locus">NDAI_0D00400</name>
</gene>
<reference evidence="10 11" key="1">
    <citation type="journal article" date="2011" name="Proc. Natl. Acad. Sci. U.S.A.">
        <title>Evolutionary erosion of yeast sex chromosomes by mating-type switching accidents.</title>
        <authorList>
            <person name="Gordon J.L."/>
            <person name="Armisen D."/>
            <person name="Proux-Wera E."/>
            <person name="Oheigeartaigh S.S."/>
            <person name="Byrne K.P."/>
            <person name="Wolfe K.H."/>
        </authorList>
    </citation>
    <scope>NUCLEOTIDE SEQUENCE [LARGE SCALE GENOMIC DNA]</scope>
    <source>
        <strain evidence="11">ATCC 10597 / BCRC 20456 / CBS 421 / NBRC 0211 / NRRL Y-12639</strain>
    </source>
</reference>